<reference evidence="5" key="1">
    <citation type="journal article" date="2025" name="Foods">
        <title>Unveiling the Microbial Signatures of Arabica Coffee Cherries: Insights into Ripeness Specific Diversity, Functional Traits, and Implications for Quality and Safety.</title>
        <authorList>
            <consortium name="RefSeq"/>
            <person name="Tenea G.N."/>
            <person name="Cifuentes V."/>
            <person name="Reyes P."/>
            <person name="Cevallos-Vallejos M."/>
        </authorList>
    </citation>
    <scope>NUCLEOTIDE SEQUENCE [LARGE SCALE GENOMIC DNA]</scope>
</reference>
<dbReference type="Pfam" id="PF03715">
    <property type="entry name" value="Noc2"/>
    <property type="match status" value="1"/>
</dbReference>
<gene>
    <name evidence="6 7 8" type="primary">LOC113730802</name>
</gene>
<dbReference type="PANTHER" id="PTHR12687:SF8">
    <property type="entry name" value="PROTEIN REBELOTE"/>
    <property type="match status" value="1"/>
</dbReference>
<dbReference type="PANTHER" id="PTHR12687">
    <property type="entry name" value="NUCLEOLAR COMPLEX 2 AND RAD4-RELATED"/>
    <property type="match status" value="1"/>
</dbReference>
<organism evidence="5 8">
    <name type="scientific">Coffea arabica</name>
    <name type="common">Arabian coffee</name>
    <dbReference type="NCBI Taxonomy" id="13443"/>
    <lineage>
        <taxon>Eukaryota</taxon>
        <taxon>Viridiplantae</taxon>
        <taxon>Streptophyta</taxon>
        <taxon>Embryophyta</taxon>
        <taxon>Tracheophyta</taxon>
        <taxon>Spermatophyta</taxon>
        <taxon>Magnoliopsida</taxon>
        <taxon>eudicotyledons</taxon>
        <taxon>Gunneridae</taxon>
        <taxon>Pentapetalae</taxon>
        <taxon>asterids</taxon>
        <taxon>lamiids</taxon>
        <taxon>Gentianales</taxon>
        <taxon>Rubiaceae</taxon>
        <taxon>Ixoroideae</taxon>
        <taxon>Gardenieae complex</taxon>
        <taxon>Bertiereae - Coffeeae clade</taxon>
        <taxon>Coffeeae</taxon>
        <taxon>Coffea</taxon>
    </lineage>
</organism>
<dbReference type="InterPro" id="IPR005343">
    <property type="entry name" value="Noc2"/>
</dbReference>
<keyword evidence="5" id="KW-1185">Reference proteome</keyword>
<feature type="region of interest" description="Disordered" evidence="4">
    <location>
        <begin position="677"/>
        <end position="728"/>
    </location>
</feature>
<dbReference type="GeneID" id="113730802"/>
<evidence type="ECO:0000256" key="2">
    <source>
        <dbReference type="ARBA" id="ARBA00005907"/>
    </source>
</evidence>
<evidence type="ECO:0000256" key="1">
    <source>
        <dbReference type="ARBA" id="ARBA00004123"/>
    </source>
</evidence>
<dbReference type="RefSeq" id="XP_027111532.1">
    <property type="nucleotide sequence ID" value="XM_027255731.1"/>
</dbReference>
<dbReference type="RefSeq" id="XP_027111533.1">
    <property type="nucleotide sequence ID" value="XM_027255732.1"/>
</dbReference>
<keyword evidence="3" id="KW-0539">Nucleus</keyword>
<dbReference type="Proteomes" id="UP001652660">
    <property type="component" value="Chromosome 2e"/>
</dbReference>
<dbReference type="RefSeq" id="XP_071934912.1">
    <property type="nucleotide sequence ID" value="XM_072078811.1"/>
</dbReference>
<proteinExistence type="inferred from homology"/>
<sequence length="728" mass="82823">MGKLGKKARKFAKKNLQSVLRQRRKNKAFLSKKKSFSRDDQSPGKDKLDDTLDHSKGRNTDVEDVGDTSLDAVFTKDDSDMFADISDSDGYLSEDSSCPHVVGSEIGKSLEGNKLFSSLSTQNEKIHKDLAMQKKKLNRLRKKDPEFSKFLKNYKGIENSQNGNMYSDEDEESKKVIHLVDNNEAAEDKGKLFTSSAINLWCQLVKEEHSSSAFVCLLNAYRAACHYGAESLVHQIQNSETFCSILMFVLSEADDIFRRQLQISSVNCKKETILELQNTSKWQTIKPFVKSYFRSTLFLLDQVADSDILNFALNRLRASLIFFAVFPSLLHRLIKTTVHLWATGGGILSSTSFQIIRDVAALFSVDYFDTCIAKTFVAYMAQSRVSKILNNRHLLFLANCIVEICSLDVQNSSRKVLDSISQLSRILRWGLQTKKKEVLKKICSWEYANCIDLWVRFISVNIQDHDLQPLLFRIIQLINGVACMFTGPRYLPLRFKCIQWLNNLSTSSGIFIPVASYVLDVLEIDNVKEGGKLGNALDFSTVLRLPKSCLKSKTFQEECLSSAIEQLSLHFSQWSYHISFPELATIPLFYLRKFHDRTSAESLRRTVKRLIDQIEQNVNFVQKRRDEVVFSPKDHQSVETFLQLEKSGKNASFTQYYQSILERAALRSLYKENISSLKQKKSKRKRGQPIENSRDEGSGADPALNAAAASGTSGFKGNERRTPKVKRM</sequence>
<evidence type="ECO:0000313" key="6">
    <source>
        <dbReference type="RefSeq" id="XP_027111532.1"/>
    </source>
</evidence>
<feature type="compositionally biased region" description="Basic and acidic residues" evidence="4">
    <location>
        <begin position="36"/>
        <end position="61"/>
    </location>
</feature>
<dbReference type="OrthoDB" id="10266662at2759"/>
<evidence type="ECO:0000313" key="5">
    <source>
        <dbReference type="Proteomes" id="UP001652660"/>
    </source>
</evidence>
<dbReference type="GO" id="GO:0005730">
    <property type="term" value="C:nucleolus"/>
    <property type="evidence" value="ECO:0007669"/>
    <property type="project" value="TreeGrafter"/>
</dbReference>
<name>A0A6P6VR60_COFAR</name>
<evidence type="ECO:0000256" key="4">
    <source>
        <dbReference type="SAM" id="MobiDB-lite"/>
    </source>
</evidence>
<dbReference type="GO" id="GO:0005654">
    <property type="term" value="C:nucleoplasm"/>
    <property type="evidence" value="ECO:0007669"/>
    <property type="project" value="TreeGrafter"/>
</dbReference>
<dbReference type="GO" id="GO:0030691">
    <property type="term" value="C:Noc2p-Noc3p complex"/>
    <property type="evidence" value="ECO:0007669"/>
    <property type="project" value="TreeGrafter"/>
</dbReference>
<comment type="subcellular location">
    <subcellularLocation>
        <location evidence="1">Nucleus</location>
    </subcellularLocation>
</comment>
<evidence type="ECO:0000256" key="3">
    <source>
        <dbReference type="ARBA" id="ARBA00023242"/>
    </source>
</evidence>
<comment type="similarity">
    <text evidence="2">Belongs to the NOC2 family.</text>
</comment>
<dbReference type="GO" id="GO:0042273">
    <property type="term" value="P:ribosomal large subunit biogenesis"/>
    <property type="evidence" value="ECO:0007669"/>
    <property type="project" value="TreeGrafter"/>
</dbReference>
<dbReference type="GO" id="GO:0030690">
    <property type="term" value="C:Noc1p-Noc2p complex"/>
    <property type="evidence" value="ECO:0007669"/>
    <property type="project" value="TreeGrafter"/>
</dbReference>
<protein>
    <submittedName>
        <fullName evidence="6 7">Nucleolar complex protein 2 homolog</fullName>
    </submittedName>
    <submittedName>
        <fullName evidence="8">Protein REBELOTE-like</fullName>
    </submittedName>
</protein>
<feature type="region of interest" description="Disordered" evidence="4">
    <location>
        <begin position="1"/>
        <end position="64"/>
    </location>
</feature>
<accession>A0A6P6VR60</accession>
<feature type="compositionally biased region" description="Basic residues" evidence="4">
    <location>
        <begin position="678"/>
        <end position="687"/>
    </location>
</feature>
<dbReference type="AlphaFoldDB" id="A0A6P6VR60"/>
<feature type="compositionally biased region" description="Basic residues" evidence="4">
    <location>
        <begin position="21"/>
        <end position="35"/>
    </location>
</feature>
<evidence type="ECO:0000313" key="8">
    <source>
        <dbReference type="RefSeq" id="XP_071934912.1"/>
    </source>
</evidence>
<reference evidence="8" key="2">
    <citation type="submission" date="2025-05" db="UniProtKB">
        <authorList>
            <consortium name="RefSeq"/>
        </authorList>
    </citation>
    <scope>IDENTIFICATION</scope>
    <source>
        <tissue evidence="6 7">Leaves</tissue>
    </source>
</reference>
<feature type="compositionally biased region" description="Basic residues" evidence="4">
    <location>
        <begin position="1"/>
        <end position="13"/>
    </location>
</feature>
<evidence type="ECO:0000313" key="7">
    <source>
        <dbReference type="RefSeq" id="XP_027111533.1"/>
    </source>
</evidence>